<gene>
    <name evidence="2" type="ORF">AYBTSS11_LOCUS5760</name>
</gene>
<accession>A0AA86S8X0</accession>
<dbReference type="AlphaFoldDB" id="A0AA86S8X0"/>
<reference evidence="2" key="1">
    <citation type="submission" date="2023-10" db="EMBL/GenBank/DDBJ databases">
        <authorList>
            <person name="Domelevo Entfellner J.-B."/>
        </authorList>
    </citation>
    <scope>NUCLEOTIDE SEQUENCE</scope>
</reference>
<feature type="region of interest" description="Disordered" evidence="1">
    <location>
        <begin position="54"/>
        <end position="112"/>
    </location>
</feature>
<feature type="compositionally biased region" description="Polar residues" evidence="1">
    <location>
        <begin position="93"/>
        <end position="109"/>
    </location>
</feature>
<feature type="compositionally biased region" description="Basic residues" evidence="1">
    <location>
        <begin position="64"/>
        <end position="74"/>
    </location>
</feature>
<evidence type="ECO:0000256" key="1">
    <source>
        <dbReference type="SAM" id="MobiDB-lite"/>
    </source>
</evidence>
<name>A0AA86S8X0_9FABA</name>
<feature type="compositionally biased region" description="Basic and acidic residues" evidence="1">
    <location>
        <begin position="522"/>
        <end position="534"/>
    </location>
</feature>
<organism evidence="2 3">
    <name type="scientific">Sphenostylis stenocarpa</name>
    <dbReference type="NCBI Taxonomy" id="92480"/>
    <lineage>
        <taxon>Eukaryota</taxon>
        <taxon>Viridiplantae</taxon>
        <taxon>Streptophyta</taxon>
        <taxon>Embryophyta</taxon>
        <taxon>Tracheophyta</taxon>
        <taxon>Spermatophyta</taxon>
        <taxon>Magnoliopsida</taxon>
        <taxon>eudicotyledons</taxon>
        <taxon>Gunneridae</taxon>
        <taxon>Pentapetalae</taxon>
        <taxon>rosids</taxon>
        <taxon>fabids</taxon>
        <taxon>Fabales</taxon>
        <taxon>Fabaceae</taxon>
        <taxon>Papilionoideae</taxon>
        <taxon>50 kb inversion clade</taxon>
        <taxon>NPAAA clade</taxon>
        <taxon>indigoferoid/millettioid clade</taxon>
        <taxon>Phaseoleae</taxon>
        <taxon>Sphenostylis</taxon>
    </lineage>
</organism>
<feature type="compositionally biased region" description="Basic and acidic residues" evidence="1">
    <location>
        <begin position="339"/>
        <end position="506"/>
    </location>
</feature>
<feature type="compositionally biased region" description="Basic and acidic residues" evidence="1">
    <location>
        <begin position="541"/>
        <end position="553"/>
    </location>
</feature>
<evidence type="ECO:0000313" key="3">
    <source>
        <dbReference type="Proteomes" id="UP001189624"/>
    </source>
</evidence>
<evidence type="ECO:0000313" key="2">
    <source>
        <dbReference type="EMBL" id="CAJ1932323.1"/>
    </source>
</evidence>
<protein>
    <submittedName>
        <fullName evidence="2">Uncharacterized protein</fullName>
    </submittedName>
</protein>
<sequence length="765" mass="89727">MTIVLRRISDRPNTEPPCSSDQRIKTLNLNFAQQPYPIMATDDGHDLLRKHRRSFAPEDADRSSKRHRHRHGSRNHVEESARDCETADCETAPASSSPILPRSSGTNRRVPNDDVEEGEILEEVDGDIAKLHAQPDAKPWEIGVTGDQDIRSNNANLRHFVRETLLHAKDLKARTQRTVDDKFIGPDDEDEDEACRRSHVGSGIHEDGMGNGLSDAKDGRASTDSLANGHLDHKSSRKDMKRGGEYRGLKGNDKQKDYCDDEELELDGRKVGYCRISSSEGGGEKYGRSRRSRSRERYRSPSRSNGRARDRSCSGSIAEENAHSKRKHTDEQGGLSYADRLKTDYDLDDERMMASRRENRDLVVDKRREHRASYHNREARERDRDRSRDKDVKRDSKMEKEQERNRNMEVDWVLRREKERERSHERYRGNLEEDMREKEDARDRRREKERDRSYETVFERDRRRDKERYRSRDKIRGGERDRDRETAEHADRSWERDQIKERERRDDRRRHKDRDTLNGMDKYMRHEDDYDSRDRHRKHSKQEEIEYHQERKKNPLPVKVYDVNKLQRGQDEQDDLDEKVTLQLPDQEEEDFNRVKEESRRRRDAILEKYKQQQQQVEQNTEKEGIDKQAVEIPPTIPDVLDDVEVETLFSVRKSPLANGNVASDMISGAVGLGEGTPKSERADDKFCDDIFGETPTGVQKSLNKIQSLFSYRLVSLSTAKSAKQLNEVQASEQEIFVRLEEENNDGSQTWWNTLEPYWWTMHSG</sequence>
<dbReference type="EMBL" id="OY731399">
    <property type="protein sequence ID" value="CAJ1932323.1"/>
    <property type="molecule type" value="Genomic_DNA"/>
</dbReference>
<dbReference type="Gramene" id="rna-AYBTSS11_LOCUS5760">
    <property type="protein sequence ID" value="CAJ1932323.1"/>
    <property type="gene ID" value="gene-AYBTSS11_LOCUS5760"/>
</dbReference>
<dbReference type="Proteomes" id="UP001189624">
    <property type="component" value="Chromosome 2"/>
</dbReference>
<feature type="region of interest" description="Disordered" evidence="1">
    <location>
        <begin position="182"/>
        <end position="600"/>
    </location>
</feature>
<keyword evidence="3" id="KW-1185">Reference proteome</keyword>
<feature type="compositionally biased region" description="Basic and acidic residues" evidence="1">
    <location>
        <begin position="230"/>
        <end position="258"/>
    </location>
</feature>
<feature type="compositionally biased region" description="Basic and acidic residues" evidence="1">
    <location>
        <begin position="320"/>
        <end position="331"/>
    </location>
</feature>
<feature type="compositionally biased region" description="Basic and acidic residues" evidence="1">
    <location>
        <begin position="75"/>
        <end position="85"/>
    </location>
</feature>
<proteinExistence type="predicted"/>